<evidence type="ECO:0000256" key="4">
    <source>
        <dbReference type="ARBA" id="ARBA00022927"/>
    </source>
</evidence>
<feature type="compositionally biased region" description="Polar residues" evidence="7">
    <location>
        <begin position="1191"/>
        <end position="1207"/>
    </location>
</feature>
<dbReference type="OrthoDB" id="10259024at2759"/>
<evidence type="ECO:0000259" key="8">
    <source>
        <dbReference type="Pfam" id="PF07928"/>
    </source>
</evidence>
<comment type="caution">
    <text evidence="9">The sequence shown here is derived from an EMBL/GenBank/DDBJ whole genome shotgun (WGS) entry which is preliminary data.</text>
</comment>
<dbReference type="AlphaFoldDB" id="A0A8H5GZ79"/>
<dbReference type="GO" id="GO:0000938">
    <property type="term" value="C:GARP complex"/>
    <property type="evidence" value="ECO:0007669"/>
    <property type="project" value="InterPro"/>
</dbReference>
<dbReference type="GO" id="GO:0042147">
    <property type="term" value="P:retrograde transport, endosome to Golgi"/>
    <property type="evidence" value="ECO:0007669"/>
    <property type="project" value="InterPro"/>
</dbReference>
<evidence type="ECO:0000313" key="10">
    <source>
        <dbReference type="Proteomes" id="UP000559256"/>
    </source>
</evidence>
<evidence type="ECO:0000256" key="6">
    <source>
        <dbReference type="ARBA" id="ARBA00023054"/>
    </source>
</evidence>
<dbReference type="InterPro" id="IPR039745">
    <property type="entry name" value="Vps54"/>
</dbReference>
<dbReference type="GO" id="GO:0006896">
    <property type="term" value="P:Golgi to vacuole transport"/>
    <property type="evidence" value="ECO:0007669"/>
    <property type="project" value="TreeGrafter"/>
</dbReference>
<dbReference type="EMBL" id="JAACJM010000003">
    <property type="protein sequence ID" value="KAF5373709.1"/>
    <property type="molecule type" value="Genomic_DNA"/>
</dbReference>
<keyword evidence="4" id="KW-0653">Protein transport</keyword>
<accession>A0A8H5GZ79</accession>
<comment type="subcellular location">
    <subcellularLocation>
        <location evidence="1">Golgi apparatus</location>
        <location evidence="1">trans-Golgi network</location>
    </subcellularLocation>
</comment>
<feature type="region of interest" description="Disordered" evidence="7">
    <location>
        <begin position="325"/>
        <end position="351"/>
    </location>
</feature>
<dbReference type="GO" id="GO:0015031">
    <property type="term" value="P:protein transport"/>
    <property type="evidence" value="ECO:0007669"/>
    <property type="project" value="UniProtKB-KW"/>
</dbReference>
<feature type="domain" description="Vacuolar protein sorting-associated protein 54 C-terminal" evidence="8">
    <location>
        <begin position="736"/>
        <end position="855"/>
    </location>
</feature>
<keyword evidence="3" id="KW-0813">Transport</keyword>
<dbReference type="GO" id="GO:0019905">
    <property type="term" value="F:syntaxin binding"/>
    <property type="evidence" value="ECO:0007669"/>
    <property type="project" value="TreeGrafter"/>
</dbReference>
<feature type="compositionally biased region" description="Basic and acidic residues" evidence="7">
    <location>
        <begin position="1085"/>
        <end position="1099"/>
    </location>
</feature>
<evidence type="ECO:0000256" key="2">
    <source>
        <dbReference type="ARBA" id="ARBA00009150"/>
    </source>
</evidence>
<feature type="compositionally biased region" description="Polar residues" evidence="7">
    <location>
        <begin position="926"/>
        <end position="945"/>
    </location>
</feature>
<evidence type="ECO:0000313" key="9">
    <source>
        <dbReference type="EMBL" id="KAF5373709.1"/>
    </source>
</evidence>
<feature type="compositionally biased region" description="Polar residues" evidence="7">
    <location>
        <begin position="980"/>
        <end position="1026"/>
    </location>
</feature>
<reference evidence="9 10" key="1">
    <citation type="journal article" date="2020" name="ISME J.">
        <title>Uncovering the hidden diversity of litter-decomposition mechanisms in mushroom-forming fungi.</title>
        <authorList>
            <person name="Floudas D."/>
            <person name="Bentzer J."/>
            <person name="Ahren D."/>
            <person name="Johansson T."/>
            <person name="Persson P."/>
            <person name="Tunlid A."/>
        </authorList>
    </citation>
    <scope>NUCLEOTIDE SEQUENCE [LARGE SCALE GENOMIC DNA]</scope>
    <source>
        <strain evidence="9 10">CBS 291.85</strain>
    </source>
</reference>
<evidence type="ECO:0000256" key="7">
    <source>
        <dbReference type="SAM" id="MobiDB-lite"/>
    </source>
</evidence>
<sequence>MSQDSTPATSRPGSPVTPLPNQTQYRFNWDRKGPESVSGTTTGPNDYFANAPPRLAHLFGGSTISLTIPALPNEWSSASQGFHAISTVLNNPHRKQAPPKAHSALPAVPPADLPRVRRKDFDSYLRAISADWEKLRQLHPSTSSSSEAELEIPPPPLASLDQVPRVFFNSDFDLSSAATFAEVTEANEADLLDPTALGHALPLLEKFSHYADTIEVHLAHEIALRSHSFFAALTNLNLLQSESTQCLSQISRLRGMLEEVDTGVAKRGLEIVKLEKKLTNLKAVESNVEGVKDVVGVTSQGRDYIGRKSWNEALGVVQKLEGMWEPSTAPPVNDQTIPEEDENEETSQAGRRLSVPLSSLYAFSALPNHLQSLTMEIATALSDELVEVLREDLSRRIDEGNKNRNSHKMKDRLTPLLEGLLQTQGLKEATLSWREVVLGEIRGVIQKQFPEFQLDEDGARTPIEADRPGLGAHLRSLSHHDFMTSLRTIYQSYLNAAEGLQAQVAIVGEVVECAEKLKTIASSSSPTTTTTTSSLTLVHTELQDTLTSSTELAHVLLSSLISSRSPSHSALPLASFVEVFATTWDFVISSEVICKKMIVALRGSVVSQARAWLKTFHDSKMAESAKGVESELWAPQDVNRGPWTNADTTMEVQRAVNVMVSSAMGDPAELGIAWLQQANKKEEATDASSSPQPQPNGKDAFSVPGPPGTPTKSSSPAPSSSSSSSAKSKHLMIEGQPFFTVKATSSVLLLLLEYLRIPVCLGLLTADAMQRVIEFLKAFNSRTCQVVLGAGAMRSAGLKNITAKHLALASQSLSIMIALIPYVRETFRRHLNPKQAVMLVEFDKLKRVFAAINHRLAEAYGKIELPHSEAKMRLLADARYLHQKLSSLKGVGGPNTMLETVVLEKSIPKPAGAQSPSPSPMPTPTRNNTVASPPTSAISNSNTTQRLKGLLSGRSLTFDKALPTPMSARSATLPPPPSSTVPKTASALSNGTSAGTVTSGAALNRSSESDGASGGSVSQHKSNGNASPLPPLPVEENANQKPALPRSGSSGFRQVEILPDSEAESKSPTVPQKDAAGKESYANSEPERPVDSSVTDRKTTTRGTGTVSTASPSQDQEKGQEDSQGLSRPADSSTAQPTPPTESDAVINVNPGLTESPKTSVANLPPLTLSESRSGTAVAAPESDGDGAIPATSTATEQSLNPDHPTN</sequence>
<dbReference type="PANTHER" id="PTHR12965">
    <property type="entry name" value="VACUOLAR PROTEIN SORTING 54"/>
    <property type="match status" value="1"/>
</dbReference>
<proteinExistence type="inferred from homology"/>
<feature type="region of interest" description="Disordered" evidence="7">
    <location>
        <begin position="908"/>
        <end position="945"/>
    </location>
</feature>
<feature type="region of interest" description="Disordered" evidence="7">
    <location>
        <begin position="1"/>
        <end position="43"/>
    </location>
</feature>
<evidence type="ECO:0000256" key="5">
    <source>
        <dbReference type="ARBA" id="ARBA00023034"/>
    </source>
</evidence>
<organism evidence="9 10">
    <name type="scientific">Tetrapyrgos nigripes</name>
    <dbReference type="NCBI Taxonomy" id="182062"/>
    <lineage>
        <taxon>Eukaryota</taxon>
        <taxon>Fungi</taxon>
        <taxon>Dikarya</taxon>
        <taxon>Basidiomycota</taxon>
        <taxon>Agaricomycotina</taxon>
        <taxon>Agaricomycetes</taxon>
        <taxon>Agaricomycetidae</taxon>
        <taxon>Agaricales</taxon>
        <taxon>Marasmiineae</taxon>
        <taxon>Marasmiaceae</taxon>
        <taxon>Tetrapyrgos</taxon>
    </lineage>
</organism>
<keyword evidence="10" id="KW-1185">Reference proteome</keyword>
<dbReference type="PANTHER" id="PTHR12965:SF0">
    <property type="entry name" value="VACUOLAR PROTEIN SORTING-ASSOCIATED PROTEIN 54"/>
    <property type="match status" value="1"/>
</dbReference>
<feature type="region of interest" description="Disordered" evidence="7">
    <location>
        <begin position="681"/>
        <end position="727"/>
    </location>
</feature>
<comment type="similarity">
    <text evidence="2">Belongs to the VPS54 family.</text>
</comment>
<keyword evidence="6" id="KW-0175">Coiled coil</keyword>
<dbReference type="Pfam" id="PF07928">
    <property type="entry name" value="Vps54"/>
    <property type="match status" value="1"/>
</dbReference>
<gene>
    <name evidence="9" type="ORF">D9758_000748</name>
</gene>
<feature type="region of interest" description="Disordered" evidence="7">
    <location>
        <begin position="965"/>
        <end position="1207"/>
    </location>
</feature>
<dbReference type="InterPro" id="IPR012501">
    <property type="entry name" value="Vps54_C"/>
</dbReference>
<evidence type="ECO:0000256" key="1">
    <source>
        <dbReference type="ARBA" id="ARBA00004601"/>
    </source>
</evidence>
<feature type="compositionally biased region" description="Polar residues" evidence="7">
    <location>
        <begin position="1122"/>
        <end position="1136"/>
    </location>
</feature>
<feature type="compositionally biased region" description="Polar residues" evidence="7">
    <location>
        <begin position="1"/>
        <end position="12"/>
    </location>
</feature>
<evidence type="ECO:0000256" key="3">
    <source>
        <dbReference type="ARBA" id="ARBA00022448"/>
    </source>
</evidence>
<keyword evidence="5" id="KW-0333">Golgi apparatus</keyword>
<feature type="compositionally biased region" description="Low complexity" evidence="7">
    <location>
        <begin position="710"/>
        <end position="726"/>
    </location>
</feature>
<name>A0A8H5GZ79_9AGAR</name>
<protein>
    <recommendedName>
        <fullName evidence="8">Vacuolar protein sorting-associated protein 54 C-terminal domain-containing protein</fullName>
    </recommendedName>
</protein>
<feature type="compositionally biased region" description="Polar residues" evidence="7">
    <location>
        <begin position="1151"/>
        <end position="1162"/>
    </location>
</feature>
<dbReference type="Proteomes" id="UP000559256">
    <property type="component" value="Unassembled WGS sequence"/>
</dbReference>
<dbReference type="GO" id="GO:0005829">
    <property type="term" value="C:cytosol"/>
    <property type="evidence" value="ECO:0007669"/>
    <property type="project" value="GOC"/>
</dbReference>